<proteinExistence type="predicted"/>
<organism evidence="2 3">
    <name type="scientific">Kingella negevensis</name>
    <dbReference type="NCBI Taxonomy" id="1522312"/>
    <lineage>
        <taxon>Bacteria</taxon>
        <taxon>Pseudomonadati</taxon>
        <taxon>Pseudomonadota</taxon>
        <taxon>Betaproteobacteria</taxon>
        <taxon>Neisseriales</taxon>
        <taxon>Neisseriaceae</taxon>
        <taxon>Kingella</taxon>
    </lineage>
</organism>
<keyword evidence="3" id="KW-1185">Reference proteome</keyword>
<dbReference type="GO" id="GO:0006355">
    <property type="term" value="P:regulation of DNA-templated transcription"/>
    <property type="evidence" value="ECO:0007669"/>
    <property type="project" value="InterPro"/>
</dbReference>
<evidence type="ECO:0000313" key="2">
    <source>
        <dbReference type="EMBL" id="SNB61855.1"/>
    </source>
</evidence>
<reference evidence="1" key="1">
    <citation type="submission" date="2017-05" db="EMBL/GenBank/DDBJ databases">
        <authorList>
            <person name="Song R."/>
            <person name="Chenine A.L."/>
            <person name="Ruprecht R.M."/>
        </authorList>
    </citation>
    <scope>NUCLEOTIDE SEQUENCE</scope>
    <source>
        <strain evidence="1">Kingella_eburonensis</strain>
    </source>
</reference>
<protein>
    <submittedName>
        <fullName evidence="2">Uncharacterized protein</fullName>
    </submittedName>
</protein>
<accession>A0A238TBG5</accession>
<gene>
    <name evidence="2" type="ORF">KEBURONENSIS_00920</name>
    <name evidence="1" type="ORF">KEBURONENSIS_01333</name>
</gene>
<dbReference type="OrthoDB" id="9944538at2"/>
<dbReference type="RefSeq" id="WP_032136668.1">
    <property type="nucleotide sequence ID" value="NZ_CCNJ01000031.1"/>
</dbReference>
<evidence type="ECO:0000313" key="1">
    <source>
        <dbReference type="EMBL" id="SMQ12433.1"/>
    </source>
</evidence>
<dbReference type="EMBL" id="FXUV02000014">
    <property type="protein sequence ID" value="SNB61855.1"/>
    <property type="molecule type" value="Genomic_DNA"/>
</dbReference>
<evidence type="ECO:0000313" key="3">
    <source>
        <dbReference type="Proteomes" id="UP000215450"/>
    </source>
</evidence>
<dbReference type="GeneID" id="83625331"/>
<name>A0A238TBG5_9NEIS</name>
<reference evidence="2 3" key="2">
    <citation type="submission" date="2017-06" db="EMBL/GenBank/DDBJ databases">
        <authorList>
            <person name="Kim H.J."/>
            <person name="Triplett B.A."/>
        </authorList>
    </citation>
    <scope>NUCLEOTIDE SEQUENCE [LARGE SCALE GENOMIC DNA]</scope>
    <source>
        <strain evidence="2">Kingella_eburonensis</strain>
    </source>
</reference>
<dbReference type="EMBL" id="FXUV01000021">
    <property type="protein sequence ID" value="SMQ12433.1"/>
    <property type="molecule type" value="Genomic_DNA"/>
</dbReference>
<dbReference type="Proteomes" id="UP000215450">
    <property type="component" value="Unassembled WGS sequence"/>
</dbReference>
<dbReference type="AlphaFoldDB" id="A0A238TBG5"/>
<sequence length="78" mass="8815">MQTLTLTITDSLARKLAELVATTGATKEQIITEALEKNLNTLRPIPELSPEDLAMMEEIEETTNYTPKEFYSRWGIEA</sequence>